<feature type="non-terminal residue" evidence="3">
    <location>
        <position position="1"/>
    </location>
</feature>
<comment type="caution">
    <text evidence="3">The sequence shown here is derived from an EMBL/GenBank/DDBJ whole genome shotgun (WGS) entry which is preliminary data.</text>
</comment>
<dbReference type="InterPro" id="IPR011010">
    <property type="entry name" value="DNA_brk_join_enz"/>
</dbReference>
<reference evidence="3" key="1">
    <citation type="journal article" date="2014" name="Front. Microbiol.">
        <title>High frequency of phylogenetically diverse reductive dehalogenase-homologous genes in deep subseafloor sedimentary metagenomes.</title>
        <authorList>
            <person name="Kawai M."/>
            <person name="Futagami T."/>
            <person name="Toyoda A."/>
            <person name="Takaki Y."/>
            <person name="Nishi S."/>
            <person name="Hori S."/>
            <person name="Arai W."/>
            <person name="Tsubouchi T."/>
            <person name="Morono Y."/>
            <person name="Uchiyama I."/>
            <person name="Ito T."/>
            <person name="Fujiyama A."/>
            <person name="Inagaki F."/>
            <person name="Takami H."/>
        </authorList>
    </citation>
    <scope>NUCLEOTIDE SEQUENCE</scope>
    <source>
        <strain evidence="3">Expedition CK06-06</strain>
    </source>
</reference>
<gene>
    <name evidence="3" type="ORF">S01H1_15767</name>
</gene>
<dbReference type="GO" id="GO:0006310">
    <property type="term" value="P:DNA recombination"/>
    <property type="evidence" value="ECO:0007669"/>
    <property type="project" value="UniProtKB-KW"/>
</dbReference>
<proteinExistence type="predicted"/>
<accession>X0SJM7</accession>
<dbReference type="GO" id="GO:0015074">
    <property type="term" value="P:DNA integration"/>
    <property type="evidence" value="ECO:0007669"/>
    <property type="project" value="InterPro"/>
</dbReference>
<evidence type="ECO:0000259" key="2">
    <source>
        <dbReference type="PROSITE" id="PS51898"/>
    </source>
</evidence>
<dbReference type="InterPro" id="IPR050090">
    <property type="entry name" value="Tyrosine_recombinase_XerCD"/>
</dbReference>
<dbReference type="GO" id="GO:0003677">
    <property type="term" value="F:DNA binding"/>
    <property type="evidence" value="ECO:0007669"/>
    <property type="project" value="InterPro"/>
</dbReference>
<dbReference type="InterPro" id="IPR013762">
    <property type="entry name" value="Integrase-like_cat_sf"/>
</dbReference>
<dbReference type="AlphaFoldDB" id="X0SJM7"/>
<organism evidence="3">
    <name type="scientific">marine sediment metagenome</name>
    <dbReference type="NCBI Taxonomy" id="412755"/>
    <lineage>
        <taxon>unclassified sequences</taxon>
        <taxon>metagenomes</taxon>
        <taxon>ecological metagenomes</taxon>
    </lineage>
</organism>
<protein>
    <recommendedName>
        <fullName evidence="2">Tyr recombinase domain-containing protein</fullName>
    </recommendedName>
</protein>
<keyword evidence="1" id="KW-0233">DNA recombination</keyword>
<evidence type="ECO:0000313" key="3">
    <source>
        <dbReference type="EMBL" id="GAF76077.1"/>
    </source>
</evidence>
<dbReference type="SUPFAM" id="SSF56349">
    <property type="entry name" value="DNA breaking-rejoining enzymes"/>
    <property type="match status" value="1"/>
</dbReference>
<dbReference type="EMBL" id="BARS01008252">
    <property type="protein sequence ID" value="GAF76077.1"/>
    <property type="molecule type" value="Genomic_DNA"/>
</dbReference>
<dbReference type="PANTHER" id="PTHR30349">
    <property type="entry name" value="PHAGE INTEGRASE-RELATED"/>
    <property type="match status" value="1"/>
</dbReference>
<dbReference type="PANTHER" id="PTHR30349:SF64">
    <property type="entry name" value="PROPHAGE INTEGRASE INTD-RELATED"/>
    <property type="match status" value="1"/>
</dbReference>
<evidence type="ECO:0000256" key="1">
    <source>
        <dbReference type="ARBA" id="ARBA00023172"/>
    </source>
</evidence>
<dbReference type="InterPro" id="IPR002104">
    <property type="entry name" value="Integrase_catalytic"/>
</dbReference>
<name>X0SJM7_9ZZZZ</name>
<sequence>RKISIRRKSDWQPKTGEREIPVSEALAEILQDHKQKRPKDIPSDYVFYTKSGKRLTKTREKLMTVAKEAGLEDVTKVHTLRHTFASHLVMNGVDLPTVQKLMGHSDIQTTMIYAHLAPDHLAGAVEKLGF</sequence>
<dbReference type="Pfam" id="PF00589">
    <property type="entry name" value="Phage_integrase"/>
    <property type="match status" value="1"/>
</dbReference>
<feature type="domain" description="Tyr recombinase" evidence="2">
    <location>
        <begin position="1"/>
        <end position="126"/>
    </location>
</feature>
<dbReference type="Gene3D" id="1.10.443.10">
    <property type="entry name" value="Intergrase catalytic core"/>
    <property type="match status" value="1"/>
</dbReference>
<dbReference type="PROSITE" id="PS51898">
    <property type="entry name" value="TYR_RECOMBINASE"/>
    <property type="match status" value="1"/>
</dbReference>